<dbReference type="InterPro" id="IPR001314">
    <property type="entry name" value="Peptidase_S1A"/>
</dbReference>
<dbReference type="PANTHER" id="PTHR24252">
    <property type="entry name" value="ACROSIN-RELATED"/>
    <property type="match status" value="1"/>
</dbReference>
<reference evidence="8 9" key="1">
    <citation type="submission" date="2019-08" db="EMBL/GenBank/DDBJ databases">
        <authorList>
            <person name="Alioto T."/>
            <person name="Alioto T."/>
            <person name="Gomez Garrido J."/>
        </authorList>
    </citation>
    <scope>NUCLEOTIDE SEQUENCE [LARGE SCALE GENOMIC DNA]</scope>
</reference>
<organism evidence="8 9">
    <name type="scientific">Cinara cedri</name>
    <dbReference type="NCBI Taxonomy" id="506608"/>
    <lineage>
        <taxon>Eukaryota</taxon>
        <taxon>Metazoa</taxon>
        <taxon>Ecdysozoa</taxon>
        <taxon>Arthropoda</taxon>
        <taxon>Hexapoda</taxon>
        <taxon>Insecta</taxon>
        <taxon>Pterygota</taxon>
        <taxon>Neoptera</taxon>
        <taxon>Paraneoptera</taxon>
        <taxon>Hemiptera</taxon>
        <taxon>Sternorrhyncha</taxon>
        <taxon>Aphidomorpha</taxon>
        <taxon>Aphidoidea</taxon>
        <taxon>Aphididae</taxon>
        <taxon>Lachninae</taxon>
        <taxon>Cinara</taxon>
    </lineage>
</organism>
<evidence type="ECO:0000256" key="3">
    <source>
        <dbReference type="ARBA" id="ARBA00022825"/>
    </source>
</evidence>
<evidence type="ECO:0000313" key="8">
    <source>
        <dbReference type="EMBL" id="VVC30402.1"/>
    </source>
</evidence>
<evidence type="ECO:0000256" key="4">
    <source>
        <dbReference type="ARBA" id="ARBA00023157"/>
    </source>
</evidence>
<name>A0A5E4MHK8_9HEMI</name>
<feature type="compositionally biased region" description="Polar residues" evidence="6">
    <location>
        <begin position="190"/>
        <end position="199"/>
    </location>
</feature>
<feature type="region of interest" description="Disordered" evidence="6">
    <location>
        <begin position="429"/>
        <end position="448"/>
    </location>
</feature>
<evidence type="ECO:0000259" key="7">
    <source>
        <dbReference type="PROSITE" id="PS50240"/>
    </source>
</evidence>
<feature type="region of interest" description="Disordered" evidence="6">
    <location>
        <begin position="322"/>
        <end position="362"/>
    </location>
</feature>
<evidence type="ECO:0000256" key="6">
    <source>
        <dbReference type="SAM" id="MobiDB-lite"/>
    </source>
</evidence>
<feature type="compositionally biased region" description="Low complexity" evidence="6">
    <location>
        <begin position="322"/>
        <end position="345"/>
    </location>
</feature>
<dbReference type="SMART" id="SM00020">
    <property type="entry name" value="Tryp_SPc"/>
    <property type="match status" value="1"/>
</dbReference>
<dbReference type="GO" id="GO:0006508">
    <property type="term" value="P:proteolysis"/>
    <property type="evidence" value="ECO:0007669"/>
    <property type="project" value="UniProtKB-KW"/>
</dbReference>
<accession>A0A5E4MHK8</accession>
<keyword evidence="1 5" id="KW-0645">Protease</keyword>
<dbReference type="EMBL" id="CABPRJ010000514">
    <property type="protein sequence ID" value="VVC30402.1"/>
    <property type="molecule type" value="Genomic_DNA"/>
</dbReference>
<dbReference type="Proteomes" id="UP000325440">
    <property type="component" value="Unassembled WGS sequence"/>
</dbReference>
<feature type="compositionally biased region" description="Low complexity" evidence="6">
    <location>
        <begin position="353"/>
        <end position="362"/>
    </location>
</feature>
<feature type="compositionally biased region" description="Low complexity" evidence="6">
    <location>
        <begin position="173"/>
        <end position="189"/>
    </location>
</feature>
<evidence type="ECO:0000256" key="5">
    <source>
        <dbReference type="RuleBase" id="RU363034"/>
    </source>
</evidence>
<dbReference type="Pfam" id="PF00089">
    <property type="entry name" value="Trypsin"/>
    <property type="match status" value="1"/>
</dbReference>
<dbReference type="Gene3D" id="2.40.10.10">
    <property type="entry name" value="Trypsin-like serine proteases"/>
    <property type="match status" value="1"/>
</dbReference>
<evidence type="ECO:0000256" key="2">
    <source>
        <dbReference type="ARBA" id="ARBA00022801"/>
    </source>
</evidence>
<dbReference type="PROSITE" id="PS50240">
    <property type="entry name" value="TRYPSIN_DOM"/>
    <property type="match status" value="1"/>
</dbReference>
<sequence length="804" mass="87984">MKRHSICSLMKSSSSCAKRILFMIYVIGLVVSDNLVKSYPSWDAQTTITDFGRNIRQLPCVSRRTGDTGICMFAYSCAKVNGTHLGTCIDRFYFGSCCKTPGGDSDFEVNEPDNYLNNLDNDVVGPPITTNIKLSSQPTSTDKYITQTNSPTTLTSFPSSTLLTYKPTTKFSVPSTTPSTTSTSRTQYTEISNSNNTRPTFTTSSPNSISSTYSTTIAHSTKPMASTTFSTVKPLLKPSSFKPPIKDPVVTTVQKPKPQTVKPTVQFTLPSSTVSNSPYSSSQEATKPPTVTSSFTTMTSLRPLNTTVSATFVTTKPVVKPSSTTYKMTTTPTSTTASPQKIKPQTPKPTVKPKPTSVKTDPTVTFESVTSPYITRLPIENATETIVISTTPTTIKINQNQTSSYSSSTITSTSPTLVTWTTLDKIPVIPSENTNSPPSITYKPSSADSSTLPSWVKLPVETHEPNTSGVPFNESSTSEYISTLMTSKPTTVPSPSDNDIIMTSNSVYTNNGSTVSPSSPSPSTSAMFVQTTTDSNEAGNTPLNMSNYKDVCGRRLFPTARIVGGEKVSFGKWPWQISLRQWRTSTYLHKCGAALFNENWAVTAAHCVENVPPSDLLLRLGEHDLSVEEEPYGYEERRIQIVASHPQFDPRTFEYDLALLRFYEPVKFQPNIIPVCVPEDDSNFVGSSAYVTGWGRLYEDGPLPSVLQEVTVPVINNSVCETMYRAAGYIEHIPDIFICAGWKKGGFDSCEGDSGGPMVIQRPDKRWLLAGIISWGIGCAEPNQPGVYTRISKFKEWINQILQF</sequence>
<feature type="compositionally biased region" description="Polar residues" evidence="6">
    <location>
        <begin position="431"/>
        <end position="448"/>
    </location>
</feature>
<evidence type="ECO:0000313" key="9">
    <source>
        <dbReference type="Proteomes" id="UP000325440"/>
    </source>
</evidence>
<evidence type="ECO:0000256" key="1">
    <source>
        <dbReference type="ARBA" id="ARBA00022670"/>
    </source>
</evidence>
<dbReference type="PROSITE" id="PS00135">
    <property type="entry name" value="TRYPSIN_SER"/>
    <property type="match status" value="1"/>
</dbReference>
<dbReference type="OrthoDB" id="93664at2759"/>
<dbReference type="InterPro" id="IPR009003">
    <property type="entry name" value="Peptidase_S1_PA"/>
</dbReference>
<gene>
    <name evidence="8" type="ORF">CINCED_3A021522</name>
</gene>
<feature type="compositionally biased region" description="Polar residues" evidence="6">
    <location>
        <begin position="283"/>
        <end position="298"/>
    </location>
</feature>
<dbReference type="InterPro" id="IPR001254">
    <property type="entry name" value="Trypsin_dom"/>
</dbReference>
<keyword evidence="2 5" id="KW-0378">Hydrolase</keyword>
<keyword evidence="4" id="KW-1015">Disulfide bond</keyword>
<dbReference type="InterPro" id="IPR043504">
    <property type="entry name" value="Peptidase_S1_PA_chymotrypsin"/>
</dbReference>
<keyword evidence="3 5" id="KW-0720">Serine protease</keyword>
<dbReference type="PANTHER" id="PTHR24252:SF7">
    <property type="entry name" value="HYALIN"/>
    <property type="match status" value="1"/>
</dbReference>
<dbReference type="GO" id="GO:0004252">
    <property type="term" value="F:serine-type endopeptidase activity"/>
    <property type="evidence" value="ECO:0007669"/>
    <property type="project" value="InterPro"/>
</dbReference>
<dbReference type="PROSITE" id="PS00134">
    <property type="entry name" value="TRYPSIN_HIS"/>
    <property type="match status" value="1"/>
</dbReference>
<dbReference type="PRINTS" id="PR00722">
    <property type="entry name" value="CHYMOTRYPSIN"/>
</dbReference>
<dbReference type="FunFam" id="2.40.10.10:FF:000006">
    <property type="entry name" value="Serine proteinase stubble"/>
    <property type="match status" value="1"/>
</dbReference>
<proteinExistence type="predicted"/>
<protein>
    <submittedName>
        <fullName evidence="8">Serine proteases, trypsin family, serine active site,Peptidase S1, PA clan,Serine proteases, trypsin</fullName>
    </submittedName>
</protein>
<keyword evidence="9" id="KW-1185">Reference proteome</keyword>
<dbReference type="CDD" id="cd00190">
    <property type="entry name" value="Tryp_SPc"/>
    <property type="match status" value="1"/>
</dbReference>
<dbReference type="InterPro" id="IPR018114">
    <property type="entry name" value="TRYPSIN_HIS"/>
</dbReference>
<feature type="region of interest" description="Disordered" evidence="6">
    <location>
        <begin position="269"/>
        <end position="298"/>
    </location>
</feature>
<feature type="compositionally biased region" description="Low complexity" evidence="6">
    <location>
        <begin position="200"/>
        <end position="209"/>
    </location>
</feature>
<dbReference type="SUPFAM" id="SSF50494">
    <property type="entry name" value="Trypsin-like serine proteases"/>
    <property type="match status" value="1"/>
</dbReference>
<feature type="domain" description="Peptidase S1" evidence="7">
    <location>
        <begin position="562"/>
        <end position="803"/>
    </location>
</feature>
<dbReference type="InterPro" id="IPR033116">
    <property type="entry name" value="TRYPSIN_SER"/>
</dbReference>
<feature type="region of interest" description="Disordered" evidence="6">
    <location>
        <begin position="173"/>
        <end position="209"/>
    </location>
</feature>
<dbReference type="AlphaFoldDB" id="A0A5E4MHK8"/>
<feature type="compositionally biased region" description="Low complexity" evidence="6">
    <location>
        <begin position="271"/>
        <end position="282"/>
    </location>
</feature>